<feature type="compositionally biased region" description="Polar residues" evidence="1">
    <location>
        <begin position="1"/>
        <end position="23"/>
    </location>
</feature>
<name>D4ZBN1_SHEVD</name>
<accession>D4ZBN1</accession>
<sequence>MMMNNHTTTEQINSNSYQSTRPRSQSKKPTYEAKVK</sequence>
<dbReference type="AlphaFoldDB" id="D4ZBN1"/>
<dbReference type="Proteomes" id="UP000002350">
    <property type="component" value="Chromosome"/>
</dbReference>
<evidence type="ECO:0000256" key="1">
    <source>
        <dbReference type="SAM" id="MobiDB-lite"/>
    </source>
</evidence>
<dbReference type="KEGG" id="svo:SVI_3455"/>
<organism evidence="2 3">
    <name type="scientific">Shewanella violacea (strain JCM 10179 / CIP 106290 / LMG 19151 / DSS12)</name>
    <dbReference type="NCBI Taxonomy" id="637905"/>
    <lineage>
        <taxon>Bacteria</taxon>
        <taxon>Pseudomonadati</taxon>
        <taxon>Pseudomonadota</taxon>
        <taxon>Gammaproteobacteria</taxon>
        <taxon>Alteromonadales</taxon>
        <taxon>Shewanellaceae</taxon>
        <taxon>Shewanella</taxon>
    </lineage>
</organism>
<dbReference type="EMBL" id="AP011177">
    <property type="protein sequence ID" value="BAJ03426.1"/>
    <property type="molecule type" value="Genomic_DNA"/>
</dbReference>
<keyword evidence="3" id="KW-1185">Reference proteome</keyword>
<protein>
    <submittedName>
        <fullName evidence="2">Uncharacterized protein</fullName>
    </submittedName>
</protein>
<reference evidence="3" key="1">
    <citation type="journal article" date="2010" name="Mol. Biosyst.">
        <title>Complete genome sequence and comparative analysis of Shewanella violacea, a psychrophilic and piezophilic bacterium from deep sea floor sediments.</title>
        <authorList>
            <person name="Aono E."/>
            <person name="Baba T."/>
            <person name="Ara T."/>
            <person name="Nishi T."/>
            <person name="Nakamichi T."/>
            <person name="Inamoto E."/>
            <person name="Toyonaga H."/>
            <person name="Hasegawa M."/>
            <person name="Takai Y."/>
            <person name="Okumura Y."/>
            <person name="Baba M."/>
            <person name="Tomita M."/>
            <person name="Kato C."/>
            <person name="Oshima T."/>
            <person name="Nakasone K."/>
            <person name="Mori H."/>
        </authorList>
    </citation>
    <scope>NUCLEOTIDE SEQUENCE [LARGE SCALE GENOMIC DNA]</scope>
    <source>
        <strain evidence="3">JCM 10179 / CIP 106290 / LMG 19151 / DSS12</strain>
    </source>
</reference>
<feature type="region of interest" description="Disordered" evidence="1">
    <location>
        <begin position="1"/>
        <end position="36"/>
    </location>
</feature>
<evidence type="ECO:0000313" key="2">
    <source>
        <dbReference type="EMBL" id="BAJ03426.1"/>
    </source>
</evidence>
<dbReference type="HOGENOM" id="CLU_3358478_0_0_6"/>
<gene>
    <name evidence="2" type="ordered locus">SVI_3455</name>
</gene>
<evidence type="ECO:0000313" key="3">
    <source>
        <dbReference type="Proteomes" id="UP000002350"/>
    </source>
</evidence>
<proteinExistence type="predicted"/>